<keyword evidence="4 7" id="KW-0560">Oxidoreductase</keyword>
<evidence type="ECO:0000256" key="2">
    <source>
        <dbReference type="ARBA" id="ARBA00022630"/>
    </source>
</evidence>
<feature type="domain" description="FAD-binding" evidence="6">
    <location>
        <begin position="8"/>
        <end position="341"/>
    </location>
</feature>
<evidence type="ECO:0000256" key="4">
    <source>
        <dbReference type="ARBA" id="ARBA00023002"/>
    </source>
</evidence>
<organism evidence="7 8">
    <name type="scientific">Falsiruegeria litorea R37</name>
    <dbReference type="NCBI Taxonomy" id="1200284"/>
    <lineage>
        <taxon>Bacteria</taxon>
        <taxon>Pseudomonadati</taxon>
        <taxon>Pseudomonadota</taxon>
        <taxon>Alphaproteobacteria</taxon>
        <taxon>Rhodobacterales</taxon>
        <taxon>Roseobacteraceae</taxon>
        <taxon>Falsiruegeria</taxon>
    </lineage>
</organism>
<dbReference type="OrthoDB" id="4230779at2"/>
<dbReference type="PANTHER" id="PTHR13789">
    <property type="entry name" value="MONOOXYGENASE"/>
    <property type="match status" value="1"/>
</dbReference>
<gene>
    <name evidence="7" type="primary">xlnD_2</name>
    <name evidence="7" type="ORF">TRL7639_02339</name>
</gene>
<dbReference type="SUPFAM" id="SSF54373">
    <property type="entry name" value="FAD-linked reductases, C-terminal domain"/>
    <property type="match status" value="1"/>
</dbReference>
<dbReference type="InterPro" id="IPR002938">
    <property type="entry name" value="FAD-bd"/>
</dbReference>
<dbReference type="GO" id="GO:0018669">
    <property type="term" value="F:3-hydroxybenzoate 6-monooxygenase activity"/>
    <property type="evidence" value="ECO:0007669"/>
    <property type="project" value="UniProtKB-EC"/>
</dbReference>
<keyword evidence="2" id="KW-0285">Flavoprotein</keyword>
<keyword evidence="8" id="KW-1185">Reference proteome</keyword>
<dbReference type="Pfam" id="PF01494">
    <property type="entry name" value="FAD_binding_3"/>
    <property type="match status" value="1"/>
</dbReference>
<protein>
    <submittedName>
        <fullName evidence="7">3-hydroxybenzoate 6-hydroxylase 1</fullName>
        <ecNumber evidence="7">1.14.13.24</ecNumber>
    </submittedName>
</protein>
<dbReference type="PRINTS" id="PR00420">
    <property type="entry name" value="RNGMNOXGNASE"/>
</dbReference>
<reference evidence="7 8" key="1">
    <citation type="submission" date="2017-03" db="EMBL/GenBank/DDBJ databases">
        <authorList>
            <person name="Afonso C.L."/>
            <person name="Miller P.J."/>
            <person name="Scott M.A."/>
            <person name="Spackman E."/>
            <person name="Goraichik I."/>
            <person name="Dimitrov K.M."/>
            <person name="Suarez D.L."/>
            <person name="Swayne D.E."/>
        </authorList>
    </citation>
    <scope>NUCLEOTIDE SEQUENCE [LARGE SCALE GENOMIC DNA]</scope>
    <source>
        <strain evidence="7 8">CECT 7639</strain>
    </source>
</reference>
<dbReference type="InterPro" id="IPR036188">
    <property type="entry name" value="FAD/NAD-bd_sf"/>
</dbReference>
<keyword evidence="5" id="KW-0503">Monooxygenase</keyword>
<sequence>MELNGQKIIVVGAGVGGLAAALAFRQRGADVTVLEQAEAITEVGAGLQISPNGGAVLHALGLADDLARRSVKAETVQLRDYRRGAPVVALDLARHAADQTYLFVHRADLIGVLATAVRKAGVHVRLLQKVDQVVPGRVPAVSLANGAQMQADLIVGADGLHSKARVALNGEAEPQFTGQVAWRATVPNNLGLGPQAQVFMAPHRHLVCYPLRGGDLVNIVAVQERAAWVAEGWNHQDDPEALREVFRDFGGQAKHLLDYVDQVHLWGLFRHPVAEHWHGDGLAILGDAAHPTLPFLAQGANLAFEDAWTLVDSLAKAGSQAEGLELYQSRRRDRAVRVIEAANGNAWKYHLSFPPLRFAAHTAMRVMGRFAPEKMVRQFDWLYRHDVTDQRSSSTQTGT</sequence>
<evidence type="ECO:0000256" key="1">
    <source>
        <dbReference type="ARBA" id="ARBA00001974"/>
    </source>
</evidence>
<dbReference type="Proteomes" id="UP000193077">
    <property type="component" value="Unassembled WGS sequence"/>
</dbReference>
<comment type="cofactor">
    <cofactor evidence="1">
        <name>FAD</name>
        <dbReference type="ChEBI" id="CHEBI:57692"/>
    </cofactor>
</comment>
<proteinExistence type="predicted"/>
<name>A0A1Y5SML4_9RHOB</name>
<dbReference type="InterPro" id="IPR050493">
    <property type="entry name" value="FAD-dep_Monooxygenase_BioMet"/>
</dbReference>
<evidence type="ECO:0000256" key="5">
    <source>
        <dbReference type="ARBA" id="ARBA00023033"/>
    </source>
</evidence>
<evidence type="ECO:0000313" key="8">
    <source>
        <dbReference type="Proteomes" id="UP000193077"/>
    </source>
</evidence>
<dbReference type="AlphaFoldDB" id="A0A1Y5SML4"/>
<dbReference type="PANTHER" id="PTHR13789:SF318">
    <property type="entry name" value="GERANYLGERANYL DIPHOSPHATE REDUCTASE"/>
    <property type="match status" value="1"/>
</dbReference>
<dbReference type="SUPFAM" id="SSF51905">
    <property type="entry name" value="FAD/NAD(P)-binding domain"/>
    <property type="match status" value="1"/>
</dbReference>
<dbReference type="EC" id="1.14.13.24" evidence="7"/>
<accession>A0A1Y5SML4</accession>
<evidence type="ECO:0000313" key="7">
    <source>
        <dbReference type="EMBL" id="SLN44233.1"/>
    </source>
</evidence>
<evidence type="ECO:0000256" key="3">
    <source>
        <dbReference type="ARBA" id="ARBA00022827"/>
    </source>
</evidence>
<dbReference type="RefSeq" id="WP_085795822.1">
    <property type="nucleotide sequence ID" value="NZ_FWFO01000001.1"/>
</dbReference>
<dbReference type="EMBL" id="FWFO01000001">
    <property type="protein sequence ID" value="SLN44233.1"/>
    <property type="molecule type" value="Genomic_DNA"/>
</dbReference>
<dbReference type="GO" id="GO:0071949">
    <property type="term" value="F:FAD binding"/>
    <property type="evidence" value="ECO:0007669"/>
    <property type="project" value="InterPro"/>
</dbReference>
<dbReference type="Gene3D" id="3.50.50.60">
    <property type="entry name" value="FAD/NAD(P)-binding domain"/>
    <property type="match status" value="1"/>
</dbReference>
<evidence type="ECO:0000259" key="6">
    <source>
        <dbReference type="Pfam" id="PF01494"/>
    </source>
</evidence>
<keyword evidence="3" id="KW-0274">FAD</keyword>